<keyword evidence="3" id="KW-1185">Reference proteome</keyword>
<gene>
    <name evidence="4" type="primary">LOC130495690</name>
</gene>
<dbReference type="AlphaFoldDB" id="A0A9W3BVB6"/>
<dbReference type="PANTHER" id="PTHR47074:SF49">
    <property type="entry name" value="POLYNUCLEOTIDYL TRANSFERASE, RIBONUCLEASE H-LIKE SUPERFAMILY PROTEIN"/>
    <property type="match status" value="1"/>
</dbReference>
<feature type="domain" description="Reverse transcriptase zinc-binding" evidence="2">
    <location>
        <begin position="165"/>
        <end position="234"/>
    </location>
</feature>
<dbReference type="InterPro" id="IPR026960">
    <property type="entry name" value="RVT-Znf"/>
</dbReference>
<sequence>MEPESLCARVVRSIYYLTGDFLEARLGARPSYAWRSILFGRDLLLKGLRRNVGSGETINVWMDKWLFAAEPIAPMRKQIIYDLELRVCDLINPQTRTWDRGKLVEVFFQSDIEKILKIKPAFGTNDSYEWVHNKWGAYSVRSGYWLACSLDQTAVRVSAQTKPSLNDLRSQVWKISTAPKIKKFLWKALSNALGVADECIARGMKVDPRCPKCGEEGESINHVLFTCPAARLVWANSGFPFLQRGFEHCSLYTNVSYLISKGKDQQVSKEIGRSFPWILWMLWKNKNAFIFEGKHNDADETVAKCLEDSKRWFDVLETAKRDGSETKRRGGDSRVWKAPERGVVKCNIGISWIKKTRVAGMGWIVRNSEGVTVLHSRRAFSGVPSLLEAKRLGLVWAAESMLSHKIQRVRFEVEDCEVVGAVNRPKAWPAYRSHGGGIREIMSKIADWEVLLEER</sequence>
<dbReference type="GeneID" id="130495690"/>
<reference evidence="3" key="1">
    <citation type="journal article" date="2019" name="Database">
        <title>The radish genome database (RadishGD): an integrated information resource for radish genomics.</title>
        <authorList>
            <person name="Yu H.J."/>
            <person name="Baek S."/>
            <person name="Lee Y.J."/>
            <person name="Cho A."/>
            <person name="Mun J.H."/>
        </authorList>
    </citation>
    <scope>NUCLEOTIDE SEQUENCE [LARGE SCALE GENOMIC DNA]</scope>
    <source>
        <strain evidence="3">cv. WK10039</strain>
    </source>
</reference>
<dbReference type="OrthoDB" id="1112256at2759"/>
<dbReference type="PANTHER" id="PTHR47074">
    <property type="entry name" value="BNAC02G40300D PROTEIN"/>
    <property type="match status" value="1"/>
</dbReference>
<proteinExistence type="predicted"/>
<dbReference type="Proteomes" id="UP000504610">
    <property type="component" value="Chromosome 6"/>
</dbReference>
<feature type="domain" description="RNase H type-1" evidence="1">
    <location>
        <begin position="352"/>
        <end position="426"/>
    </location>
</feature>
<dbReference type="InterPro" id="IPR052929">
    <property type="entry name" value="RNase_H-like_EbsB-rel"/>
</dbReference>
<organism evidence="3 4">
    <name type="scientific">Raphanus sativus</name>
    <name type="common">Radish</name>
    <name type="synonym">Raphanus raphanistrum var. sativus</name>
    <dbReference type="NCBI Taxonomy" id="3726"/>
    <lineage>
        <taxon>Eukaryota</taxon>
        <taxon>Viridiplantae</taxon>
        <taxon>Streptophyta</taxon>
        <taxon>Embryophyta</taxon>
        <taxon>Tracheophyta</taxon>
        <taxon>Spermatophyta</taxon>
        <taxon>Magnoliopsida</taxon>
        <taxon>eudicotyledons</taxon>
        <taxon>Gunneridae</taxon>
        <taxon>Pentapetalae</taxon>
        <taxon>rosids</taxon>
        <taxon>malvids</taxon>
        <taxon>Brassicales</taxon>
        <taxon>Brassicaceae</taxon>
        <taxon>Brassiceae</taxon>
        <taxon>Raphanus</taxon>
    </lineage>
</organism>
<dbReference type="GO" id="GO:0004523">
    <property type="term" value="F:RNA-DNA hybrid ribonuclease activity"/>
    <property type="evidence" value="ECO:0007669"/>
    <property type="project" value="InterPro"/>
</dbReference>
<name>A0A9W3BVB6_RAPSA</name>
<evidence type="ECO:0000313" key="3">
    <source>
        <dbReference type="Proteomes" id="UP000504610"/>
    </source>
</evidence>
<dbReference type="KEGG" id="rsz:130495690"/>
<accession>A0A9W3BVB6</accession>
<evidence type="ECO:0000313" key="4">
    <source>
        <dbReference type="RefSeq" id="XP_056843138.1"/>
    </source>
</evidence>
<dbReference type="GO" id="GO:0003676">
    <property type="term" value="F:nucleic acid binding"/>
    <property type="evidence" value="ECO:0007669"/>
    <property type="project" value="InterPro"/>
</dbReference>
<evidence type="ECO:0000259" key="1">
    <source>
        <dbReference type="Pfam" id="PF13456"/>
    </source>
</evidence>
<dbReference type="Pfam" id="PF13966">
    <property type="entry name" value="zf-RVT"/>
    <property type="match status" value="1"/>
</dbReference>
<dbReference type="Pfam" id="PF13456">
    <property type="entry name" value="RVT_3"/>
    <property type="match status" value="1"/>
</dbReference>
<dbReference type="InterPro" id="IPR002156">
    <property type="entry name" value="RNaseH_domain"/>
</dbReference>
<dbReference type="RefSeq" id="XP_056843138.1">
    <property type="nucleotide sequence ID" value="XM_056987158.1"/>
</dbReference>
<reference evidence="4" key="2">
    <citation type="submission" date="2025-08" db="UniProtKB">
        <authorList>
            <consortium name="RefSeq"/>
        </authorList>
    </citation>
    <scope>IDENTIFICATION</scope>
    <source>
        <tissue evidence="4">Leaf</tissue>
    </source>
</reference>
<evidence type="ECO:0000259" key="2">
    <source>
        <dbReference type="Pfam" id="PF13966"/>
    </source>
</evidence>
<protein>
    <submittedName>
        <fullName evidence="4">Uncharacterized protein LOC130495690</fullName>
    </submittedName>
</protein>